<dbReference type="Proteomes" id="UP001204851">
    <property type="component" value="Unassembled WGS sequence"/>
</dbReference>
<evidence type="ECO:0000256" key="3">
    <source>
        <dbReference type="ARBA" id="ARBA00023315"/>
    </source>
</evidence>
<comment type="pathway">
    <text evidence="1">Lipid metabolism.</text>
</comment>
<gene>
    <name evidence="6" type="ORF">M0L44_04675</name>
</gene>
<accession>A0ABT1BII3</accession>
<evidence type="ECO:0000256" key="1">
    <source>
        <dbReference type="ARBA" id="ARBA00005189"/>
    </source>
</evidence>
<evidence type="ECO:0000313" key="7">
    <source>
        <dbReference type="Proteomes" id="UP001204851"/>
    </source>
</evidence>
<evidence type="ECO:0000256" key="4">
    <source>
        <dbReference type="SAM" id="Phobius"/>
    </source>
</evidence>
<protein>
    <submittedName>
        <fullName evidence="6">1-acyl-sn-glycerol-3-phosphate acyltransferase</fullName>
    </submittedName>
</protein>
<dbReference type="CDD" id="cd07989">
    <property type="entry name" value="LPLAT_AGPAT-like"/>
    <property type="match status" value="1"/>
</dbReference>
<evidence type="ECO:0000256" key="2">
    <source>
        <dbReference type="ARBA" id="ARBA00022679"/>
    </source>
</evidence>
<keyword evidence="4" id="KW-0812">Transmembrane</keyword>
<sequence>MAQLLLFYLLLLWLGGMLLAGNLLCLPLVAMPARLRQPLMQRLISAVFRLFLSGCTACGLMQLDLAALDELNARRGGLLIVANHPSMIDVFLILSRVREALCLMKADLVTNAFLAIGALLAGYVSNSRPEHLIRAATRAVRRGQRLLVFPEGTRTVEDPVNPLKPGAGLIAKLAHAPLQVVILRTNSQYLCKGWPIWRAPRFPVVYQARLGPCVPAPRHVGETMAALHEAFRQQLPTASIDPDFKL</sequence>
<dbReference type="PANTHER" id="PTHR10434:SF66">
    <property type="entry name" value="PHOSPHOLIPID_GLYCEROL ACYLTRANSFERASE DOMAIN-CONTAINING PROTEIN"/>
    <property type="match status" value="1"/>
</dbReference>
<feature type="transmembrane region" description="Helical" evidence="4">
    <location>
        <begin position="75"/>
        <end position="94"/>
    </location>
</feature>
<reference evidence="6 7" key="1">
    <citation type="submission" date="2022-06" db="EMBL/GenBank/DDBJ databases">
        <title>Ideonella sp. NS12-5 Genome sequencing and assembly.</title>
        <authorList>
            <person name="Jung Y."/>
        </authorList>
    </citation>
    <scope>NUCLEOTIDE SEQUENCE [LARGE SCALE GENOMIC DNA]</scope>
    <source>
        <strain evidence="6 7">NS12-5</strain>
    </source>
</reference>
<feature type="transmembrane region" description="Helical" evidence="4">
    <location>
        <begin position="106"/>
        <end position="124"/>
    </location>
</feature>
<dbReference type="SMART" id="SM00563">
    <property type="entry name" value="PlsC"/>
    <property type="match status" value="1"/>
</dbReference>
<evidence type="ECO:0000259" key="5">
    <source>
        <dbReference type="SMART" id="SM00563"/>
    </source>
</evidence>
<dbReference type="Pfam" id="PF01553">
    <property type="entry name" value="Acyltransferase"/>
    <property type="match status" value="1"/>
</dbReference>
<keyword evidence="7" id="KW-1185">Reference proteome</keyword>
<dbReference type="InterPro" id="IPR002123">
    <property type="entry name" value="Plipid/glycerol_acylTrfase"/>
</dbReference>
<dbReference type="GO" id="GO:0016746">
    <property type="term" value="F:acyltransferase activity"/>
    <property type="evidence" value="ECO:0007669"/>
    <property type="project" value="UniProtKB-KW"/>
</dbReference>
<dbReference type="PANTHER" id="PTHR10434">
    <property type="entry name" value="1-ACYL-SN-GLYCEROL-3-PHOSPHATE ACYLTRANSFERASE"/>
    <property type="match status" value="1"/>
</dbReference>
<keyword evidence="3 6" id="KW-0012">Acyltransferase</keyword>
<dbReference type="RefSeq" id="WP_252768495.1">
    <property type="nucleotide sequence ID" value="NZ_JAMXMC010000002.1"/>
</dbReference>
<name>A0ABT1BII3_9BURK</name>
<dbReference type="EMBL" id="JAMXMC010000002">
    <property type="protein sequence ID" value="MCO5976022.1"/>
    <property type="molecule type" value="Genomic_DNA"/>
</dbReference>
<feature type="transmembrane region" description="Helical" evidence="4">
    <location>
        <begin position="6"/>
        <end position="31"/>
    </location>
</feature>
<feature type="domain" description="Phospholipid/glycerol acyltransferase" evidence="5">
    <location>
        <begin position="78"/>
        <end position="186"/>
    </location>
</feature>
<feature type="transmembrane region" description="Helical" evidence="4">
    <location>
        <begin position="43"/>
        <end position="63"/>
    </location>
</feature>
<evidence type="ECO:0000313" key="6">
    <source>
        <dbReference type="EMBL" id="MCO5976022.1"/>
    </source>
</evidence>
<keyword evidence="4" id="KW-0472">Membrane</keyword>
<keyword evidence="2" id="KW-0808">Transferase</keyword>
<comment type="caution">
    <text evidence="6">The sequence shown here is derived from an EMBL/GenBank/DDBJ whole genome shotgun (WGS) entry which is preliminary data.</text>
</comment>
<dbReference type="SUPFAM" id="SSF69593">
    <property type="entry name" value="Glycerol-3-phosphate (1)-acyltransferase"/>
    <property type="match status" value="1"/>
</dbReference>
<proteinExistence type="predicted"/>
<organism evidence="6 7">
    <name type="scientific">Ideonella oryzae</name>
    <dbReference type="NCBI Taxonomy" id="2937441"/>
    <lineage>
        <taxon>Bacteria</taxon>
        <taxon>Pseudomonadati</taxon>
        <taxon>Pseudomonadota</taxon>
        <taxon>Betaproteobacteria</taxon>
        <taxon>Burkholderiales</taxon>
        <taxon>Sphaerotilaceae</taxon>
        <taxon>Ideonella</taxon>
    </lineage>
</organism>
<keyword evidence="4" id="KW-1133">Transmembrane helix</keyword>